<dbReference type="PANTHER" id="PTHR43179">
    <property type="entry name" value="RHAMNOSYLTRANSFERASE WBBL"/>
    <property type="match status" value="1"/>
</dbReference>
<evidence type="ECO:0000259" key="4">
    <source>
        <dbReference type="Pfam" id="PF00535"/>
    </source>
</evidence>
<feature type="domain" description="Glycosyltransferase 2-like" evidence="4">
    <location>
        <begin position="7"/>
        <end position="105"/>
    </location>
</feature>
<gene>
    <name evidence="5" type="ORF">C4F40_19105</name>
</gene>
<evidence type="ECO:0000256" key="1">
    <source>
        <dbReference type="ARBA" id="ARBA00006739"/>
    </source>
</evidence>
<dbReference type="Pfam" id="PF00535">
    <property type="entry name" value="Glycos_transf_2"/>
    <property type="match status" value="1"/>
</dbReference>
<name>A0ABR9TCR6_9SPHI</name>
<evidence type="ECO:0000256" key="3">
    <source>
        <dbReference type="ARBA" id="ARBA00022679"/>
    </source>
</evidence>
<reference evidence="5 6" key="1">
    <citation type="submission" date="2018-02" db="EMBL/GenBank/DDBJ databases">
        <title>Sphingobacterium KA21.</title>
        <authorList>
            <person name="Vasarhelyi B.M."/>
            <person name="Deshmukh S."/>
            <person name="Balint B."/>
            <person name="Kukolya J."/>
        </authorList>
    </citation>
    <scope>NUCLEOTIDE SEQUENCE [LARGE SCALE GENOMIC DNA]</scope>
    <source>
        <strain evidence="5 6">Ka21</strain>
    </source>
</reference>
<dbReference type="SUPFAM" id="SSF53448">
    <property type="entry name" value="Nucleotide-diphospho-sugar transferases"/>
    <property type="match status" value="1"/>
</dbReference>
<dbReference type="Proteomes" id="UP000618319">
    <property type="component" value="Unassembled WGS sequence"/>
</dbReference>
<dbReference type="EMBL" id="PSKQ01000025">
    <property type="protein sequence ID" value="MBE8722832.1"/>
    <property type="molecule type" value="Genomic_DNA"/>
</dbReference>
<dbReference type="Gene3D" id="3.90.550.10">
    <property type="entry name" value="Spore Coat Polysaccharide Biosynthesis Protein SpsA, Chain A"/>
    <property type="match status" value="1"/>
</dbReference>
<protein>
    <submittedName>
        <fullName evidence="5">Glycosyltransferase family 2 protein</fullName>
    </submittedName>
</protein>
<keyword evidence="6" id="KW-1185">Reference proteome</keyword>
<comment type="similarity">
    <text evidence="1">Belongs to the glycosyltransferase 2 family.</text>
</comment>
<evidence type="ECO:0000256" key="2">
    <source>
        <dbReference type="ARBA" id="ARBA00022676"/>
    </source>
</evidence>
<keyword evidence="3" id="KW-0808">Transferase</keyword>
<comment type="caution">
    <text evidence="5">The sequence shown here is derived from an EMBL/GenBank/DDBJ whole genome shotgun (WGS) entry which is preliminary data.</text>
</comment>
<keyword evidence="2" id="KW-0328">Glycosyltransferase</keyword>
<dbReference type="InterPro" id="IPR001173">
    <property type="entry name" value="Glyco_trans_2-like"/>
</dbReference>
<dbReference type="InterPro" id="IPR029044">
    <property type="entry name" value="Nucleotide-diphossugar_trans"/>
</dbReference>
<dbReference type="RefSeq" id="WP_196940987.1">
    <property type="nucleotide sequence ID" value="NZ_MU158692.1"/>
</dbReference>
<evidence type="ECO:0000313" key="5">
    <source>
        <dbReference type="EMBL" id="MBE8722832.1"/>
    </source>
</evidence>
<dbReference type="PANTHER" id="PTHR43179:SF12">
    <property type="entry name" value="GALACTOFURANOSYLTRANSFERASE GLFT2"/>
    <property type="match status" value="1"/>
</dbReference>
<accession>A0ABR9TCR6</accession>
<sequence>MKRVLSIIVTYNFEPWLDKCLSSLLHSSYPADLIVIDNASIDNTVERIRQNYPQVILLASRINLGFGKANNLGFEYALDKGYDLVLLVNQDAWVQSSCLASLMEKPYPKDIGIISPMHYDGTEQVLDKGFADYMQQMNTDQDLVIPPFVNAAFWLIPLSILKEVGGFSPLFYHYGEDNDYVHRLHYHGYKIAVNRKAIAYHDRQNRTSDGSKKAFFKREFVYFLTEYANINYSFPKAFTYAVLASVKKSLQAIHKDRRAFVAYLKVALKLIMETRAVATTRRRNKKINNTYWRKSL</sequence>
<dbReference type="CDD" id="cd04186">
    <property type="entry name" value="GT_2_like_c"/>
    <property type="match status" value="1"/>
</dbReference>
<organism evidence="5 6">
    <name type="scientific">Sphingobacterium pedocola</name>
    <dbReference type="NCBI Taxonomy" id="2082722"/>
    <lineage>
        <taxon>Bacteria</taxon>
        <taxon>Pseudomonadati</taxon>
        <taxon>Bacteroidota</taxon>
        <taxon>Sphingobacteriia</taxon>
        <taxon>Sphingobacteriales</taxon>
        <taxon>Sphingobacteriaceae</taxon>
        <taxon>Sphingobacterium</taxon>
    </lineage>
</organism>
<proteinExistence type="inferred from homology"/>
<evidence type="ECO:0000313" key="6">
    <source>
        <dbReference type="Proteomes" id="UP000618319"/>
    </source>
</evidence>